<dbReference type="AlphaFoldDB" id="A0A0C9X0A3"/>
<dbReference type="Proteomes" id="UP000054477">
    <property type="component" value="Unassembled WGS sequence"/>
</dbReference>
<proteinExistence type="predicted"/>
<dbReference type="STRING" id="1095629.A0A0C9X0A3"/>
<organism evidence="2 3">
    <name type="scientific">Laccaria amethystina LaAM-08-1</name>
    <dbReference type="NCBI Taxonomy" id="1095629"/>
    <lineage>
        <taxon>Eukaryota</taxon>
        <taxon>Fungi</taxon>
        <taxon>Dikarya</taxon>
        <taxon>Basidiomycota</taxon>
        <taxon>Agaricomycotina</taxon>
        <taxon>Agaricomycetes</taxon>
        <taxon>Agaricomycetidae</taxon>
        <taxon>Agaricales</taxon>
        <taxon>Agaricineae</taxon>
        <taxon>Hydnangiaceae</taxon>
        <taxon>Laccaria</taxon>
    </lineage>
</organism>
<dbReference type="HOGENOM" id="CLU_997708_0_0_1"/>
<evidence type="ECO:0000256" key="1">
    <source>
        <dbReference type="SAM" id="MobiDB-lite"/>
    </source>
</evidence>
<accession>A0A0C9X0A3</accession>
<evidence type="ECO:0000313" key="3">
    <source>
        <dbReference type="Proteomes" id="UP000054477"/>
    </source>
</evidence>
<reference evidence="3" key="2">
    <citation type="submission" date="2015-01" db="EMBL/GenBank/DDBJ databases">
        <title>Evolutionary Origins and Diversification of the Mycorrhizal Mutualists.</title>
        <authorList>
            <consortium name="DOE Joint Genome Institute"/>
            <consortium name="Mycorrhizal Genomics Consortium"/>
            <person name="Kohler A."/>
            <person name="Kuo A."/>
            <person name="Nagy L.G."/>
            <person name="Floudas D."/>
            <person name="Copeland A."/>
            <person name="Barry K.W."/>
            <person name="Cichocki N."/>
            <person name="Veneault-Fourrey C."/>
            <person name="LaButti K."/>
            <person name="Lindquist E.A."/>
            <person name="Lipzen A."/>
            <person name="Lundell T."/>
            <person name="Morin E."/>
            <person name="Murat C."/>
            <person name="Riley R."/>
            <person name="Ohm R."/>
            <person name="Sun H."/>
            <person name="Tunlid A."/>
            <person name="Henrissat B."/>
            <person name="Grigoriev I.V."/>
            <person name="Hibbett D.S."/>
            <person name="Martin F."/>
        </authorList>
    </citation>
    <scope>NUCLEOTIDE SEQUENCE [LARGE SCALE GENOMIC DNA]</scope>
    <source>
        <strain evidence="3">LaAM-08-1</strain>
    </source>
</reference>
<dbReference type="OrthoDB" id="2665636at2759"/>
<name>A0A0C9X0A3_9AGAR</name>
<evidence type="ECO:0000313" key="2">
    <source>
        <dbReference type="EMBL" id="KIJ98555.1"/>
    </source>
</evidence>
<feature type="region of interest" description="Disordered" evidence="1">
    <location>
        <begin position="161"/>
        <end position="236"/>
    </location>
</feature>
<sequence length="279" mass="30576">MANHESSLRDPLLSKSSDPTKSSSILGESDMGWDSQSSGSLSSSSSGGSITSPPHISERDSPGRPSARRFSSSYKHVHNNNLVSQIPAPSTSFNRLVPIPITFPTSSPTGRISAEKRPRPSSLYEQAENENERPFALKRERRQSKGFQNLIEKDPVTFKLCQPTSSDTRPSSSLIPVPLTRTPLASYTPSSTSMQPPASLSAHPSPSPGRSSLVSKRLHGPRPSGGGRRERRKTVGFDERCDVVEFDCEEEALEMNEDDDADDPFFQVPVIWRITAVKK</sequence>
<feature type="compositionally biased region" description="Polar residues" evidence="1">
    <location>
        <begin position="183"/>
        <end position="195"/>
    </location>
</feature>
<dbReference type="EMBL" id="KN838666">
    <property type="protein sequence ID" value="KIJ98555.1"/>
    <property type="molecule type" value="Genomic_DNA"/>
</dbReference>
<feature type="compositionally biased region" description="Polar residues" evidence="1">
    <location>
        <begin position="162"/>
        <end position="174"/>
    </location>
</feature>
<feature type="compositionally biased region" description="Low complexity" evidence="1">
    <location>
        <begin position="35"/>
        <end position="49"/>
    </location>
</feature>
<gene>
    <name evidence="2" type="ORF">K443DRAFT_103758</name>
</gene>
<protein>
    <submittedName>
        <fullName evidence="2">Unplaced genomic scaffold K443scaffold_131, whole genome shotgun sequence</fullName>
    </submittedName>
</protein>
<feature type="compositionally biased region" description="Low complexity" evidence="1">
    <location>
        <begin position="98"/>
        <end position="109"/>
    </location>
</feature>
<feature type="compositionally biased region" description="Polar residues" evidence="1">
    <location>
        <begin position="69"/>
        <end position="94"/>
    </location>
</feature>
<feature type="region of interest" description="Disordered" evidence="1">
    <location>
        <begin position="1"/>
        <end position="140"/>
    </location>
</feature>
<keyword evidence="3" id="KW-1185">Reference proteome</keyword>
<reference evidence="2 3" key="1">
    <citation type="submission" date="2014-04" db="EMBL/GenBank/DDBJ databases">
        <authorList>
            <consortium name="DOE Joint Genome Institute"/>
            <person name="Kuo A."/>
            <person name="Kohler A."/>
            <person name="Nagy L.G."/>
            <person name="Floudas D."/>
            <person name="Copeland A."/>
            <person name="Barry K.W."/>
            <person name="Cichocki N."/>
            <person name="Veneault-Fourrey C."/>
            <person name="LaButti K."/>
            <person name="Lindquist E.A."/>
            <person name="Lipzen A."/>
            <person name="Lundell T."/>
            <person name="Morin E."/>
            <person name="Murat C."/>
            <person name="Sun H."/>
            <person name="Tunlid A."/>
            <person name="Henrissat B."/>
            <person name="Grigoriev I.V."/>
            <person name="Hibbett D.S."/>
            <person name="Martin F."/>
            <person name="Nordberg H.P."/>
            <person name="Cantor M.N."/>
            <person name="Hua S.X."/>
        </authorList>
    </citation>
    <scope>NUCLEOTIDE SEQUENCE [LARGE SCALE GENOMIC DNA]</scope>
    <source>
        <strain evidence="2 3">LaAM-08-1</strain>
    </source>
</reference>
<feature type="compositionally biased region" description="Low complexity" evidence="1">
    <location>
        <begin position="11"/>
        <end position="24"/>
    </location>
</feature>